<comment type="subcellular location">
    <subcellularLocation>
        <location evidence="2">Cell inner membrane</location>
        <topology evidence="2">Single-pass membrane protein</topology>
        <orientation evidence="2">Cytoplasmic side</orientation>
    </subcellularLocation>
</comment>
<evidence type="ECO:0000313" key="7">
    <source>
        <dbReference type="Proteomes" id="UP000002586"/>
    </source>
</evidence>
<keyword evidence="2" id="KW-1003">Cell membrane</keyword>
<keyword evidence="1 2" id="KW-0479">Metal-binding</keyword>
<dbReference type="HOGENOM" id="CLU_059365_1_0_5"/>
<dbReference type="InterPro" id="IPR030865">
    <property type="entry name" value="LapB"/>
</dbReference>
<evidence type="ECO:0000256" key="4">
    <source>
        <dbReference type="SAM" id="Phobius"/>
    </source>
</evidence>
<name>A0L3Z2_MAGMM</name>
<dbReference type="Proteomes" id="UP000002586">
    <property type="component" value="Chromosome"/>
</dbReference>
<evidence type="ECO:0000256" key="1">
    <source>
        <dbReference type="ARBA" id="ARBA00022723"/>
    </source>
</evidence>
<dbReference type="eggNOG" id="COG2956">
    <property type="taxonomic scope" value="Bacteria"/>
</dbReference>
<feature type="binding site" evidence="2">
    <location>
        <position position="374"/>
    </location>
    <ligand>
        <name>Fe cation</name>
        <dbReference type="ChEBI" id="CHEBI:24875"/>
    </ligand>
</feature>
<dbReference type="PANTHER" id="PTHR12558">
    <property type="entry name" value="CELL DIVISION CYCLE 16,23,27"/>
    <property type="match status" value="1"/>
</dbReference>
<proteinExistence type="inferred from homology"/>
<dbReference type="GO" id="GO:0005506">
    <property type="term" value="F:iron ion binding"/>
    <property type="evidence" value="ECO:0007669"/>
    <property type="project" value="UniProtKB-UniRule"/>
</dbReference>
<evidence type="ECO:0000256" key="3">
    <source>
        <dbReference type="PROSITE-ProRule" id="PRU00339"/>
    </source>
</evidence>
<keyword evidence="2 3" id="KW-0802">TPR repeat</keyword>
<keyword evidence="2 4" id="KW-0812">Transmembrane</keyword>
<feature type="binding site" evidence="2">
    <location>
        <position position="377"/>
    </location>
    <ligand>
        <name>Fe cation</name>
        <dbReference type="ChEBI" id="CHEBI:24875"/>
    </ligand>
</feature>
<dbReference type="InterPro" id="IPR019734">
    <property type="entry name" value="TPR_rpt"/>
</dbReference>
<comment type="similarity">
    <text evidence="2">Belongs to the LapB family.</text>
</comment>
<evidence type="ECO:0000259" key="5">
    <source>
        <dbReference type="Pfam" id="PF18073"/>
    </source>
</evidence>
<dbReference type="HAMAP" id="MF_00994">
    <property type="entry name" value="LPS_assembly_LapB"/>
    <property type="match status" value="1"/>
</dbReference>
<dbReference type="STRING" id="156889.Mmc1_0158"/>
<dbReference type="Pfam" id="PF18073">
    <property type="entry name" value="Zn_ribbon_LapB"/>
    <property type="match status" value="1"/>
</dbReference>
<keyword evidence="2" id="KW-0677">Repeat</keyword>
<evidence type="ECO:0000256" key="2">
    <source>
        <dbReference type="HAMAP-Rule" id="MF_00994"/>
    </source>
</evidence>
<feature type="binding site" evidence="2">
    <location>
        <position position="388"/>
    </location>
    <ligand>
        <name>Fe cation</name>
        <dbReference type="ChEBI" id="CHEBI:24875"/>
    </ligand>
</feature>
<dbReference type="EMBL" id="CP000471">
    <property type="protein sequence ID" value="ABK42685.1"/>
    <property type="molecule type" value="Genomic_DNA"/>
</dbReference>
<reference evidence="7" key="1">
    <citation type="journal article" date="2009" name="Appl. Environ. Microbiol.">
        <title>Complete genome sequence of the chemolithoautotrophic marine magnetotactic coccus strain MC-1.</title>
        <authorList>
            <person name="Schubbe S."/>
            <person name="Williams T.J."/>
            <person name="Xie G."/>
            <person name="Kiss H.E."/>
            <person name="Brettin T.S."/>
            <person name="Martinez D."/>
            <person name="Ross C.A."/>
            <person name="Schuler D."/>
            <person name="Cox B.L."/>
            <person name="Nealson K.H."/>
            <person name="Bazylinski D.A."/>
        </authorList>
    </citation>
    <scope>NUCLEOTIDE SEQUENCE [LARGE SCALE GENOMIC DNA]</scope>
    <source>
        <strain evidence="7">ATCC BAA-1437 / JCM 17883 / MC-1</strain>
    </source>
</reference>
<dbReference type="InterPro" id="IPR041166">
    <property type="entry name" value="Rubredoxin_2"/>
</dbReference>
<dbReference type="NCBIfam" id="NF008757">
    <property type="entry name" value="PRK11788.1-5"/>
    <property type="match status" value="1"/>
</dbReference>
<dbReference type="GO" id="GO:0009898">
    <property type="term" value="C:cytoplasmic side of plasma membrane"/>
    <property type="evidence" value="ECO:0007669"/>
    <property type="project" value="UniProtKB-UniRule"/>
</dbReference>
<dbReference type="InterPro" id="IPR011990">
    <property type="entry name" value="TPR-like_helical_dom_sf"/>
</dbReference>
<reference evidence="6 7" key="2">
    <citation type="journal article" date="2012" name="Int. J. Syst. Evol. Microbiol.">
        <title>Magnetococcus marinus gen. nov., sp. nov., a marine, magnetotactic bacterium that represents a novel lineage (Magnetococcaceae fam. nov.; Magnetococcales ord. nov.) at the base of the Alphaproteobacteria.</title>
        <authorList>
            <person name="Bazylinski D.A."/>
            <person name="Williams T.J."/>
            <person name="Lefevre C.T."/>
            <person name="Berg R.J."/>
            <person name="Zhang C.L."/>
            <person name="Bowser S.S."/>
            <person name="Dean A.J."/>
            <person name="Beveridge T.J."/>
        </authorList>
    </citation>
    <scope>NUCLEOTIDE SEQUENCE [LARGE SCALE GENOMIC DNA]</scope>
    <source>
        <strain evidence="7">ATCC BAA-1437 / JCM 17883 / MC-1</strain>
    </source>
</reference>
<feature type="transmembrane region" description="Helical" evidence="4">
    <location>
        <begin position="6"/>
        <end position="28"/>
    </location>
</feature>
<feature type="repeat" description="TPR" evidence="3">
    <location>
        <begin position="49"/>
        <end position="82"/>
    </location>
</feature>
<keyword evidence="2" id="KW-0997">Cell inner membrane</keyword>
<dbReference type="SMART" id="SM00028">
    <property type="entry name" value="TPR"/>
    <property type="match status" value="5"/>
</dbReference>
<feature type="topological domain" description="Cytoplasmic" evidence="2">
    <location>
        <begin position="34"/>
        <end position="400"/>
    </location>
</feature>
<dbReference type="PROSITE" id="PS50005">
    <property type="entry name" value="TPR"/>
    <property type="match status" value="2"/>
</dbReference>
<dbReference type="Gene3D" id="1.25.40.10">
    <property type="entry name" value="Tetratricopeptide repeat domain"/>
    <property type="match status" value="1"/>
</dbReference>
<organism evidence="6 7">
    <name type="scientific">Magnetococcus marinus (strain ATCC BAA-1437 / JCM 17883 / MC-1)</name>
    <dbReference type="NCBI Taxonomy" id="156889"/>
    <lineage>
        <taxon>Bacteria</taxon>
        <taxon>Pseudomonadati</taxon>
        <taxon>Pseudomonadota</taxon>
        <taxon>Magnetococcia</taxon>
        <taxon>Magnetococcales</taxon>
        <taxon>Magnetococcaceae</taxon>
        <taxon>Magnetococcus</taxon>
    </lineage>
</organism>
<keyword evidence="2" id="KW-0408">Iron</keyword>
<keyword evidence="7" id="KW-1185">Reference proteome</keyword>
<dbReference type="GO" id="GO:0046890">
    <property type="term" value="P:regulation of lipid biosynthetic process"/>
    <property type="evidence" value="ECO:0007669"/>
    <property type="project" value="UniProtKB-UniRule"/>
</dbReference>
<comment type="function">
    <text evidence="2">Modulates cellular lipopolysaccharide (LPS) levels by regulating LpxC, which is involved in lipid A biosynthesis. May act by modulating the proteolytic activity of FtsH towards LpxC. May also coordinate assembly of proteins involved in LPS synthesis at the plasma membrane.</text>
</comment>
<dbReference type="GO" id="GO:0008653">
    <property type="term" value="P:lipopolysaccharide metabolic process"/>
    <property type="evidence" value="ECO:0007669"/>
    <property type="project" value="InterPro"/>
</dbReference>
<dbReference type="AlphaFoldDB" id="A0L3Z2"/>
<protein>
    <recommendedName>
        <fullName evidence="2">Lipopolysaccharide assembly protein B</fullName>
    </recommendedName>
</protein>
<dbReference type="SUPFAM" id="SSF48452">
    <property type="entry name" value="TPR-like"/>
    <property type="match status" value="2"/>
</dbReference>
<evidence type="ECO:0000313" key="6">
    <source>
        <dbReference type="EMBL" id="ABK42685.1"/>
    </source>
</evidence>
<dbReference type="Pfam" id="PF13432">
    <property type="entry name" value="TPR_16"/>
    <property type="match status" value="2"/>
</dbReference>
<accession>A0L3Z2</accession>
<feature type="binding site" evidence="2">
    <location>
        <position position="391"/>
    </location>
    <ligand>
        <name>Fe cation</name>
        <dbReference type="ChEBI" id="CHEBI:24875"/>
    </ligand>
</feature>
<dbReference type="Pfam" id="PF14559">
    <property type="entry name" value="TPR_19"/>
    <property type="match status" value="1"/>
</dbReference>
<dbReference type="PANTHER" id="PTHR12558:SF47">
    <property type="entry name" value="LIPOPOLYSACCHARIDE ASSEMBLY PROTEIN B"/>
    <property type="match status" value="1"/>
</dbReference>
<feature type="repeat" description="TPR" evidence="3">
    <location>
        <begin position="121"/>
        <end position="154"/>
    </location>
</feature>
<keyword evidence="2 4" id="KW-1133">Transmembrane helix</keyword>
<keyword evidence="2 4" id="KW-0472">Membrane</keyword>
<dbReference type="KEGG" id="mgm:Mmc1_0158"/>
<gene>
    <name evidence="2" type="primary">lapB</name>
    <name evidence="6" type="ordered locus">Mmc1_0158</name>
</gene>
<feature type="domain" description="LapB rubredoxin metal binding" evidence="5">
    <location>
        <begin position="372"/>
        <end position="399"/>
    </location>
</feature>
<sequence length="400" mass="45955">MRIDGVMTFSFFVEWAPWIVMGLILFGIGYRMGQHAPMEDMEEMARRRDAAFTYRGLNFLLNDEPDKAIEAFSQAVRVNSETVEVYLSLANLFLKQGELGRAIRMHQNLLERPNLSRETRIAALYGLGEDYRKSGFVDRAVHAYHQTLEVDPGHLKALRALMTLHENEKRWDKALEMLERIRKVTGDEDPRRAAHLRVQIGREQLRHDVAPPSVEDATRNFERAIEVHPGCVEARRIMAEVALKGGDPGHAVDLLKELRHTRPGHMFLLVDILRRSYDALEDRCGFESCMDEAAHAQSASPQLMVQWGKWLEAEGRLEEVSALLEMGLRRRPDSAVLAQWYVAFLGRHGRSDEGLLVATRCLDGIVGRQPNFRCTHCGFESHEIYWRCPQCHEWDEMEPL</sequence>